<keyword evidence="7 14" id="KW-0378">Hydrolase</keyword>
<evidence type="ECO:0000256" key="7">
    <source>
        <dbReference type="ARBA" id="ARBA00022801"/>
    </source>
</evidence>
<accession>A0ABV7PZB3</accession>
<dbReference type="Gene3D" id="3.30.2010.10">
    <property type="entry name" value="Metalloproteases ('zincins'), catalytic domain"/>
    <property type="match status" value="1"/>
</dbReference>
<dbReference type="GO" id="GO:0008237">
    <property type="term" value="F:metallopeptidase activity"/>
    <property type="evidence" value="ECO:0007669"/>
    <property type="project" value="UniProtKB-KW"/>
</dbReference>
<keyword evidence="10 14" id="KW-0482">Metalloprotease</keyword>
<evidence type="ECO:0000256" key="5">
    <source>
        <dbReference type="ARBA" id="ARBA00022692"/>
    </source>
</evidence>
<keyword evidence="4" id="KW-0645">Protease</keyword>
<evidence type="ECO:0000259" key="13">
    <source>
        <dbReference type="Pfam" id="PF01435"/>
    </source>
</evidence>
<evidence type="ECO:0000256" key="8">
    <source>
        <dbReference type="ARBA" id="ARBA00022833"/>
    </source>
</evidence>
<feature type="domain" description="Peptidase M48" evidence="13">
    <location>
        <begin position="79"/>
        <end position="307"/>
    </location>
</feature>
<dbReference type="PANTHER" id="PTHR43221:SF1">
    <property type="entry name" value="PROTEASE HTPX"/>
    <property type="match status" value="1"/>
</dbReference>
<keyword evidence="6" id="KW-0479">Metal-binding</keyword>
<evidence type="ECO:0000256" key="11">
    <source>
        <dbReference type="ARBA" id="ARBA00023136"/>
    </source>
</evidence>
<dbReference type="Proteomes" id="UP001595712">
    <property type="component" value="Unassembled WGS sequence"/>
</dbReference>
<evidence type="ECO:0000256" key="6">
    <source>
        <dbReference type="ARBA" id="ARBA00022723"/>
    </source>
</evidence>
<protein>
    <submittedName>
        <fullName evidence="14">M48 family metalloprotease</fullName>
        <ecNumber evidence="14">3.4.24.-</ecNumber>
    </submittedName>
</protein>
<name>A0ABV7PZB3_9ACTN</name>
<comment type="caution">
    <text evidence="14">The sequence shown here is derived from an EMBL/GenBank/DDBJ whole genome shotgun (WGS) entry which is preliminary data.</text>
</comment>
<evidence type="ECO:0000256" key="9">
    <source>
        <dbReference type="ARBA" id="ARBA00022989"/>
    </source>
</evidence>
<dbReference type="EC" id="3.4.24.-" evidence="14"/>
<gene>
    <name evidence="14" type="ORF">ACFO8M_09165</name>
</gene>
<evidence type="ECO:0000256" key="10">
    <source>
        <dbReference type="ARBA" id="ARBA00023049"/>
    </source>
</evidence>
<dbReference type="PANTHER" id="PTHR43221">
    <property type="entry name" value="PROTEASE HTPX"/>
    <property type="match status" value="1"/>
</dbReference>
<evidence type="ECO:0000256" key="1">
    <source>
        <dbReference type="ARBA" id="ARBA00001947"/>
    </source>
</evidence>
<sequence>MLLPRTVLWVLLINAVPVAMLALMGGLVWFNAWFFTVSSVIAVKIAIFIVPTVLVLGRGLWVLFSKSDNSVHGVPVREHEQPELWALVRRLAVVADTKPPDDIHLVAEANASVREDTRLLGLISAQRRMFIGAPLVATMSSAQLAAVLTHELAHYSNRDTRFAGLAYRSRSAFTRTLATIDRGDRLQLGLHFLLRHYGAFVFRASAKLSRRQESLADEAAAAAVGSAATASALRELAPISGSWDVFENNHLVIGWDAGYLPADVFAGYQRLHVSLHDALHGLRTDPPDAADPFDSHPPLRERIAATDALGAVGTIHVPATSALGLLRDPLRLLDAAVLADLTPEARSKRRADWPTLIRISGISSLTENTDRVLANAARVTGGPPTLRALLDALDAGRLIELGADPDRAADPSDGPRVLRERARLIVHKALFGAVAAALTSAGAMHWTESWPSVGTMRLDERYPDSLPDLIDAALDDRPDTSRLRALLDSVRDSPGRPGHYGAAAR</sequence>
<organism evidence="14 15">
    <name type="scientific">Glycomyces rhizosphaerae</name>
    <dbReference type="NCBI Taxonomy" id="2054422"/>
    <lineage>
        <taxon>Bacteria</taxon>
        <taxon>Bacillati</taxon>
        <taxon>Actinomycetota</taxon>
        <taxon>Actinomycetes</taxon>
        <taxon>Glycomycetales</taxon>
        <taxon>Glycomycetaceae</taxon>
        <taxon>Glycomyces</taxon>
    </lineage>
</organism>
<evidence type="ECO:0000256" key="4">
    <source>
        <dbReference type="ARBA" id="ARBA00022670"/>
    </source>
</evidence>
<keyword evidence="9 12" id="KW-1133">Transmembrane helix</keyword>
<comment type="subcellular location">
    <subcellularLocation>
        <location evidence="2">Cell membrane</location>
        <topology evidence="2">Multi-pass membrane protein</topology>
    </subcellularLocation>
</comment>
<evidence type="ECO:0000256" key="3">
    <source>
        <dbReference type="ARBA" id="ARBA00022475"/>
    </source>
</evidence>
<dbReference type="Pfam" id="PF01435">
    <property type="entry name" value="Peptidase_M48"/>
    <property type="match status" value="1"/>
</dbReference>
<evidence type="ECO:0000313" key="15">
    <source>
        <dbReference type="Proteomes" id="UP001595712"/>
    </source>
</evidence>
<keyword evidence="15" id="KW-1185">Reference proteome</keyword>
<comment type="cofactor">
    <cofactor evidence="1">
        <name>Zn(2+)</name>
        <dbReference type="ChEBI" id="CHEBI:29105"/>
    </cofactor>
</comment>
<dbReference type="CDD" id="cd07328">
    <property type="entry name" value="M48_Ste24p_like"/>
    <property type="match status" value="1"/>
</dbReference>
<keyword evidence="5 12" id="KW-0812">Transmembrane</keyword>
<keyword evidence="8" id="KW-0862">Zinc</keyword>
<dbReference type="InterPro" id="IPR050083">
    <property type="entry name" value="HtpX_protease"/>
</dbReference>
<reference evidence="15" key="1">
    <citation type="journal article" date="2019" name="Int. J. Syst. Evol. Microbiol.">
        <title>The Global Catalogue of Microorganisms (GCM) 10K type strain sequencing project: providing services to taxonomists for standard genome sequencing and annotation.</title>
        <authorList>
            <consortium name="The Broad Institute Genomics Platform"/>
            <consortium name="The Broad Institute Genome Sequencing Center for Infectious Disease"/>
            <person name="Wu L."/>
            <person name="Ma J."/>
        </authorList>
    </citation>
    <scope>NUCLEOTIDE SEQUENCE [LARGE SCALE GENOMIC DNA]</scope>
    <source>
        <strain evidence="15">CGMCC 4.7396</strain>
    </source>
</reference>
<feature type="transmembrane region" description="Helical" evidence="12">
    <location>
        <begin position="7"/>
        <end position="27"/>
    </location>
</feature>
<proteinExistence type="predicted"/>
<feature type="transmembrane region" description="Helical" evidence="12">
    <location>
        <begin position="33"/>
        <end position="56"/>
    </location>
</feature>
<evidence type="ECO:0000256" key="12">
    <source>
        <dbReference type="SAM" id="Phobius"/>
    </source>
</evidence>
<keyword evidence="11 12" id="KW-0472">Membrane</keyword>
<dbReference type="RefSeq" id="WP_387973715.1">
    <property type="nucleotide sequence ID" value="NZ_JBHRWO010000008.1"/>
</dbReference>
<keyword evidence="3" id="KW-1003">Cell membrane</keyword>
<evidence type="ECO:0000256" key="2">
    <source>
        <dbReference type="ARBA" id="ARBA00004651"/>
    </source>
</evidence>
<dbReference type="InterPro" id="IPR001915">
    <property type="entry name" value="Peptidase_M48"/>
</dbReference>
<feature type="transmembrane region" description="Helical" evidence="12">
    <location>
        <begin position="425"/>
        <end position="446"/>
    </location>
</feature>
<evidence type="ECO:0000313" key="14">
    <source>
        <dbReference type="EMBL" id="MFC3492653.1"/>
    </source>
</evidence>
<dbReference type="EMBL" id="JBHRWO010000008">
    <property type="protein sequence ID" value="MFC3492653.1"/>
    <property type="molecule type" value="Genomic_DNA"/>
</dbReference>